<comment type="caution">
    <text evidence="4">The sequence shown here is derived from an EMBL/GenBank/DDBJ whole genome shotgun (WGS) entry which is preliminary data.</text>
</comment>
<dbReference type="PANTHER" id="PTHR21180:SF32">
    <property type="entry name" value="ENDONUCLEASE_EXONUCLEASE_PHOSPHATASE FAMILY DOMAIN-CONTAINING PROTEIN 1"/>
    <property type="match status" value="1"/>
</dbReference>
<dbReference type="InterPro" id="IPR019554">
    <property type="entry name" value="Soluble_ligand-bd"/>
</dbReference>
<feature type="region of interest" description="Disordered" evidence="1">
    <location>
        <begin position="29"/>
        <end position="50"/>
    </location>
</feature>
<accession>A0ABT9NPP1</accession>
<proteinExistence type="predicted"/>
<evidence type="ECO:0000313" key="4">
    <source>
        <dbReference type="EMBL" id="MDP9822401.1"/>
    </source>
</evidence>
<dbReference type="PANTHER" id="PTHR21180">
    <property type="entry name" value="ENDONUCLEASE/EXONUCLEASE/PHOSPHATASE FAMILY DOMAIN-CONTAINING PROTEIN 1"/>
    <property type="match status" value="1"/>
</dbReference>
<keyword evidence="2" id="KW-0472">Membrane</keyword>
<organism evidence="4 5">
    <name type="scientific">Nocardioides massiliensis</name>
    <dbReference type="NCBI Taxonomy" id="1325935"/>
    <lineage>
        <taxon>Bacteria</taxon>
        <taxon>Bacillati</taxon>
        <taxon>Actinomycetota</taxon>
        <taxon>Actinomycetes</taxon>
        <taxon>Propionibacteriales</taxon>
        <taxon>Nocardioidaceae</taxon>
        <taxon>Nocardioides</taxon>
    </lineage>
</organism>
<dbReference type="Gene3D" id="3.10.560.10">
    <property type="entry name" value="Outer membrane lipoprotein wza domain like"/>
    <property type="match status" value="1"/>
</dbReference>
<sequence length="308" mass="31374">MRPRRPGDDELNAVARRRLALIGQELDLLGGGDAAPTDDLSSDPPAESAPRVAVAVPAAGRHRADHRAAPPTRAQGWVPDSLRGRVRLAPQHVALLGVVVALALAVTTWWVLSAVGDADETSWAAPAVPATGLVEDRGTPGDPSPSAVQTTDGPEAGEADPDAGTVVVHVAGKVRRPGIVTLPLGSRVADAVEEAGGVRPRVDTSTLNLARVLVDGEQILVGVAPAVPPSGTTDPAGAAGTPGAAGLVNLNTATQAELETLNGVGPVTAQAIVAWREEHGRFTAVEELLEVSGIGEKTLAQLAPHVTL</sequence>
<evidence type="ECO:0000259" key="3">
    <source>
        <dbReference type="SMART" id="SM00278"/>
    </source>
</evidence>
<dbReference type="Pfam" id="PF12836">
    <property type="entry name" value="HHH_3"/>
    <property type="match status" value="1"/>
</dbReference>
<feature type="transmembrane region" description="Helical" evidence="2">
    <location>
        <begin position="93"/>
        <end position="112"/>
    </location>
</feature>
<keyword evidence="2" id="KW-1133">Transmembrane helix</keyword>
<evidence type="ECO:0000313" key="5">
    <source>
        <dbReference type="Proteomes" id="UP001240447"/>
    </source>
</evidence>
<dbReference type="Gene3D" id="1.10.150.320">
    <property type="entry name" value="Photosystem II 12 kDa extrinsic protein"/>
    <property type="match status" value="1"/>
</dbReference>
<dbReference type="InterPro" id="IPR010994">
    <property type="entry name" value="RuvA_2-like"/>
</dbReference>
<keyword evidence="2" id="KW-0812">Transmembrane</keyword>
<dbReference type="SMART" id="SM00278">
    <property type="entry name" value="HhH1"/>
    <property type="match status" value="2"/>
</dbReference>
<dbReference type="InterPro" id="IPR003583">
    <property type="entry name" value="Hlx-hairpin-Hlx_DNA-bd_motif"/>
</dbReference>
<dbReference type="Pfam" id="PF10531">
    <property type="entry name" value="SLBB"/>
    <property type="match status" value="1"/>
</dbReference>
<evidence type="ECO:0000256" key="2">
    <source>
        <dbReference type="SAM" id="Phobius"/>
    </source>
</evidence>
<keyword evidence="5" id="KW-1185">Reference proteome</keyword>
<dbReference type="Proteomes" id="UP001240447">
    <property type="component" value="Unassembled WGS sequence"/>
</dbReference>
<reference evidence="4 5" key="1">
    <citation type="submission" date="2023-07" db="EMBL/GenBank/DDBJ databases">
        <title>Sequencing the genomes of 1000 actinobacteria strains.</title>
        <authorList>
            <person name="Klenk H.-P."/>
        </authorList>
    </citation>
    <scope>NUCLEOTIDE SEQUENCE [LARGE SCALE GENOMIC DNA]</scope>
    <source>
        <strain evidence="4 5">GD13</strain>
    </source>
</reference>
<dbReference type="NCBIfam" id="TIGR00426">
    <property type="entry name" value="competence protein ComEA helix-hairpin-helix repeat region"/>
    <property type="match status" value="1"/>
</dbReference>
<name>A0ABT9NPP1_9ACTN</name>
<protein>
    <submittedName>
        <fullName evidence="4">Competence protein ComEA</fullName>
    </submittedName>
</protein>
<evidence type="ECO:0000256" key="1">
    <source>
        <dbReference type="SAM" id="MobiDB-lite"/>
    </source>
</evidence>
<dbReference type="InterPro" id="IPR051675">
    <property type="entry name" value="Endo/Exo/Phosphatase_dom_1"/>
</dbReference>
<dbReference type="RefSeq" id="WP_220138326.1">
    <property type="nucleotide sequence ID" value="NZ_CCXJ01000119.1"/>
</dbReference>
<dbReference type="SUPFAM" id="SSF47781">
    <property type="entry name" value="RuvA domain 2-like"/>
    <property type="match status" value="1"/>
</dbReference>
<dbReference type="InterPro" id="IPR004509">
    <property type="entry name" value="Competence_ComEA_HhH"/>
</dbReference>
<feature type="domain" description="Helix-hairpin-helix DNA-binding motif class 1" evidence="3">
    <location>
        <begin position="286"/>
        <end position="305"/>
    </location>
</feature>
<feature type="region of interest" description="Disordered" evidence="1">
    <location>
        <begin position="132"/>
        <end position="161"/>
    </location>
</feature>
<dbReference type="EMBL" id="JAUSQM010000001">
    <property type="protein sequence ID" value="MDP9822401.1"/>
    <property type="molecule type" value="Genomic_DNA"/>
</dbReference>
<feature type="domain" description="Helix-hairpin-helix DNA-binding motif class 1" evidence="3">
    <location>
        <begin position="256"/>
        <end position="275"/>
    </location>
</feature>
<gene>
    <name evidence="4" type="ORF">J2S59_002210</name>
</gene>